<gene>
    <name evidence="1" type="ORF">LTR62_005699</name>
</gene>
<accession>A0AAN7YF43</accession>
<name>A0AAN7YF43_9PEZI</name>
<dbReference type="Proteomes" id="UP001310890">
    <property type="component" value="Unassembled WGS sequence"/>
</dbReference>
<dbReference type="AlphaFoldDB" id="A0AAN7YF43"/>
<dbReference type="EMBL" id="JAVRRL010000047">
    <property type="protein sequence ID" value="KAK5110659.1"/>
    <property type="molecule type" value="Genomic_DNA"/>
</dbReference>
<sequence length="60" mass="6792">MLAVASNTFIDISVTLRADLDTKGTPEADRDSEYFDPYTAICCQHGFGKIMRITYKLQRC</sequence>
<reference evidence="1" key="1">
    <citation type="submission" date="2023-08" db="EMBL/GenBank/DDBJ databases">
        <title>Black Yeasts Isolated from many extreme environments.</title>
        <authorList>
            <person name="Coleine C."/>
            <person name="Stajich J.E."/>
            <person name="Selbmann L."/>
        </authorList>
    </citation>
    <scope>NUCLEOTIDE SEQUENCE</scope>
    <source>
        <strain evidence="1">CCFEE 5401</strain>
    </source>
</reference>
<evidence type="ECO:0000313" key="1">
    <source>
        <dbReference type="EMBL" id="KAK5110659.1"/>
    </source>
</evidence>
<organism evidence="1 2">
    <name type="scientific">Meristemomyces frigidus</name>
    <dbReference type="NCBI Taxonomy" id="1508187"/>
    <lineage>
        <taxon>Eukaryota</taxon>
        <taxon>Fungi</taxon>
        <taxon>Dikarya</taxon>
        <taxon>Ascomycota</taxon>
        <taxon>Pezizomycotina</taxon>
        <taxon>Dothideomycetes</taxon>
        <taxon>Dothideomycetidae</taxon>
        <taxon>Mycosphaerellales</taxon>
        <taxon>Teratosphaeriaceae</taxon>
        <taxon>Meristemomyces</taxon>
    </lineage>
</organism>
<protein>
    <submittedName>
        <fullName evidence="1">Uncharacterized protein</fullName>
    </submittedName>
</protein>
<comment type="caution">
    <text evidence="1">The sequence shown here is derived from an EMBL/GenBank/DDBJ whole genome shotgun (WGS) entry which is preliminary data.</text>
</comment>
<evidence type="ECO:0000313" key="2">
    <source>
        <dbReference type="Proteomes" id="UP001310890"/>
    </source>
</evidence>
<proteinExistence type="predicted"/>